<evidence type="ECO:0000313" key="2">
    <source>
        <dbReference type="EMBL" id="AOE44539.1"/>
    </source>
</evidence>
<gene>
    <name evidence="2" type="primary">28</name>
    <name evidence="2" type="ORF">SEA_JUMBO_28</name>
</gene>
<feature type="domain" description="Rv2525c-like glycoside hydrolase-like" evidence="1">
    <location>
        <begin position="15"/>
        <end position="187"/>
    </location>
</feature>
<dbReference type="KEGG" id="vg:29067921"/>
<dbReference type="OrthoDB" id="11883at10239"/>
<evidence type="ECO:0000259" key="1">
    <source>
        <dbReference type="Pfam" id="PF08924"/>
    </source>
</evidence>
<dbReference type="Pfam" id="PF08924">
    <property type="entry name" value="Rv2525c_GlyHyd-like"/>
    <property type="match status" value="1"/>
</dbReference>
<sequence>MPTVIDSGSYVPPPAIRAAGHVGSFGYLSTSRPGASFSGKPITQNWVDDMKNNGLEIISCWQYGKDITADWRRGFNGGVADAQAADRRHKSLGGPEDAPIYFAVDNDIGQLDWRSSVRDYLRGINSVIGVERTGVYGHDECCRWAAQEGLIGRTHDDKTGKFYAWQTKAWSEGDIFSGTCVFQRIVDTQANPGPKINGSAVDVNDILSPDYGQWSFPRGNWDFILTQMMGTRD</sequence>
<keyword evidence="3" id="KW-1185">Reference proteome</keyword>
<accession>A0A1B3B0M0</accession>
<dbReference type="InterPro" id="IPR017853">
    <property type="entry name" value="GH"/>
</dbReference>
<organism evidence="2 3">
    <name type="scientific">Gordonia phage Jumbo</name>
    <dbReference type="NCBI Taxonomy" id="1887650"/>
    <lineage>
        <taxon>Viruses</taxon>
        <taxon>Duplodnaviria</taxon>
        <taxon>Heunggongvirae</taxon>
        <taxon>Uroviricota</taxon>
        <taxon>Caudoviricetes</taxon>
        <taxon>Gorjumvirus</taxon>
        <taxon>Gorjumvirus jumbo</taxon>
    </lineage>
</organism>
<proteinExistence type="predicted"/>
<dbReference type="SUPFAM" id="SSF51445">
    <property type="entry name" value="(Trans)glycosidases"/>
    <property type="match status" value="1"/>
</dbReference>
<reference evidence="3" key="1">
    <citation type="submission" date="2016-07" db="EMBL/GenBank/DDBJ databases">
        <authorList>
            <person name="Florea S."/>
            <person name="Webb J.S."/>
            <person name="Jaromczyk J."/>
            <person name="Schardl C.L."/>
        </authorList>
    </citation>
    <scope>NUCLEOTIDE SEQUENCE [LARGE SCALE GENOMIC DNA]</scope>
</reference>
<name>A0A1B3B0M0_9CAUD</name>
<dbReference type="EMBL" id="KX557281">
    <property type="protein sequence ID" value="AOE44539.1"/>
    <property type="molecule type" value="Genomic_DNA"/>
</dbReference>
<dbReference type="GeneID" id="29067921"/>
<dbReference type="Proteomes" id="UP000203357">
    <property type="component" value="Segment"/>
</dbReference>
<dbReference type="Gene3D" id="3.20.20.80">
    <property type="entry name" value="Glycosidases"/>
    <property type="match status" value="1"/>
</dbReference>
<dbReference type="RefSeq" id="YP_009290993.1">
    <property type="nucleotide sequence ID" value="NC_031109.1"/>
</dbReference>
<evidence type="ECO:0000313" key="3">
    <source>
        <dbReference type="Proteomes" id="UP000203357"/>
    </source>
</evidence>
<protein>
    <submittedName>
        <fullName evidence="2">Endolysin</fullName>
    </submittedName>
</protein>
<dbReference type="InterPro" id="IPR015020">
    <property type="entry name" value="Rv2525c-like_Glyco_Hydro-like"/>
</dbReference>